<evidence type="ECO:0000313" key="1">
    <source>
        <dbReference type="EMBL" id="RXN34413.1"/>
    </source>
</evidence>
<comment type="caution">
    <text evidence="1">The sequence shown here is derived from an EMBL/GenBank/DDBJ whole genome shotgun (WGS) entry which is preliminary data.</text>
</comment>
<dbReference type="Proteomes" id="UP000290572">
    <property type="component" value="Unassembled WGS sequence"/>
</dbReference>
<evidence type="ECO:0000313" key="2">
    <source>
        <dbReference type="Proteomes" id="UP000290572"/>
    </source>
</evidence>
<sequence length="152" mass="17569">MRGMRPHILQKIIQSNSQGVQKWPFLQMVEKLKALGYFPLLMLGKYRPQNKKWTAQLQCPFELPVVAHAVLEKIVCLFEGLLEGQLGQTGRWDNMEIQAQEDSVEGERVERGEIEEQNELQVVETEEPMGQQERTGEEDKVASITAHWMCFQ</sequence>
<keyword evidence="2" id="KW-1185">Reference proteome</keyword>
<protein>
    <submittedName>
        <fullName evidence="1">MORC family CW-type zinc finger 3-like protein</fullName>
    </submittedName>
</protein>
<proteinExistence type="predicted"/>
<organism evidence="1 2">
    <name type="scientific">Labeo rohita</name>
    <name type="common">Indian major carp</name>
    <name type="synonym">Cyprinus rohita</name>
    <dbReference type="NCBI Taxonomy" id="84645"/>
    <lineage>
        <taxon>Eukaryota</taxon>
        <taxon>Metazoa</taxon>
        <taxon>Chordata</taxon>
        <taxon>Craniata</taxon>
        <taxon>Vertebrata</taxon>
        <taxon>Euteleostomi</taxon>
        <taxon>Actinopterygii</taxon>
        <taxon>Neopterygii</taxon>
        <taxon>Teleostei</taxon>
        <taxon>Ostariophysi</taxon>
        <taxon>Cypriniformes</taxon>
        <taxon>Cyprinidae</taxon>
        <taxon>Labeoninae</taxon>
        <taxon>Labeonini</taxon>
        <taxon>Labeo</taxon>
    </lineage>
</organism>
<reference evidence="1 2" key="1">
    <citation type="submission" date="2018-03" db="EMBL/GenBank/DDBJ databases">
        <title>Draft genome sequence of Rohu Carp (Labeo rohita).</title>
        <authorList>
            <person name="Das P."/>
            <person name="Kushwaha B."/>
            <person name="Joshi C.G."/>
            <person name="Kumar D."/>
            <person name="Nagpure N.S."/>
            <person name="Sahoo L."/>
            <person name="Das S.P."/>
            <person name="Bit A."/>
            <person name="Patnaik S."/>
            <person name="Meher P.K."/>
            <person name="Jayasankar P."/>
            <person name="Koringa P.G."/>
            <person name="Patel N.V."/>
            <person name="Hinsu A.T."/>
            <person name="Kumar R."/>
            <person name="Pandey M."/>
            <person name="Agarwal S."/>
            <person name="Srivastava S."/>
            <person name="Singh M."/>
            <person name="Iquebal M.A."/>
            <person name="Jaiswal S."/>
            <person name="Angadi U.B."/>
            <person name="Kumar N."/>
            <person name="Raza M."/>
            <person name="Shah T.M."/>
            <person name="Rai A."/>
            <person name="Jena J.K."/>
        </authorList>
    </citation>
    <scope>NUCLEOTIDE SEQUENCE [LARGE SCALE GENOMIC DNA]</scope>
    <source>
        <strain evidence="1">DASCIFA01</strain>
        <tissue evidence="1">Testis</tissue>
    </source>
</reference>
<gene>
    <name evidence="1" type="ORF">ROHU_014975</name>
</gene>
<accession>A0A498NR64</accession>
<name>A0A498NR64_LABRO</name>
<dbReference type="AlphaFoldDB" id="A0A498NR64"/>
<dbReference type="EMBL" id="QBIY01011184">
    <property type="protein sequence ID" value="RXN34413.1"/>
    <property type="molecule type" value="Genomic_DNA"/>
</dbReference>